<feature type="transmembrane region" description="Helical" evidence="1">
    <location>
        <begin position="113"/>
        <end position="135"/>
    </location>
</feature>
<name>A0A178FIS3_TRIVO</name>
<organism evidence="2 3">
    <name type="scientific">Trichophyton violaceum</name>
    <dbReference type="NCBI Taxonomy" id="34388"/>
    <lineage>
        <taxon>Eukaryota</taxon>
        <taxon>Fungi</taxon>
        <taxon>Dikarya</taxon>
        <taxon>Ascomycota</taxon>
        <taxon>Pezizomycotina</taxon>
        <taxon>Eurotiomycetes</taxon>
        <taxon>Eurotiomycetidae</taxon>
        <taxon>Onygenales</taxon>
        <taxon>Arthrodermataceae</taxon>
        <taxon>Trichophyton</taxon>
    </lineage>
</organism>
<comment type="caution">
    <text evidence="2">The sequence shown here is derived from an EMBL/GenBank/DDBJ whole genome shotgun (WGS) entry which is preliminary data.</text>
</comment>
<dbReference type="EMBL" id="LHPN01000004">
    <property type="protein sequence ID" value="OAL72219.1"/>
    <property type="molecule type" value="Genomic_DNA"/>
</dbReference>
<proteinExistence type="predicted"/>
<feature type="transmembrane region" description="Helical" evidence="1">
    <location>
        <begin position="147"/>
        <end position="166"/>
    </location>
</feature>
<feature type="transmembrane region" description="Helical" evidence="1">
    <location>
        <begin position="77"/>
        <end position="93"/>
    </location>
</feature>
<reference evidence="2 3" key="1">
    <citation type="submission" date="2016-05" db="EMBL/GenBank/DDBJ databases">
        <title>Genome sequencing of Trichophyton violaceum CMCC(F)T3l isolated from hair.</title>
        <authorList>
            <person name="Zhan P."/>
            <person name="Tao Y."/>
            <person name="Liu W."/>
        </authorList>
    </citation>
    <scope>NUCLEOTIDE SEQUENCE [LARGE SCALE GENOMIC DNA]</scope>
    <source>
        <strain evidence="3">CMCC(F)T3l</strain>
    </source>
</reference>
<dbReference type="OrthoDB" id="10350553at2759"/>
<evidence type="ECO:0000313" key="2">
    <source>
        <dbReference type="EMBL" id="OAL72219.1"/>
    </source>
</evidence>
<keyword evidence="1" id="KW-0812">Transmembrane</keyword>
<protein>
    <submittedName>
        <fullName evidence="2">Uncharacterized protein</fullName>
    </submittedName>
</protein>
<keyword evidence="1" id="KW-1133">Transmembrane helix</keyword>
<keyword evidence="1" id="KW-0472">Membrane</keyword>
<keyword evidence="3" id="KW-1185">Reference proteome</keyword>
<evidence type="ECO:0000256" key="1">
    <source>
        <dbReference type="SAM" id="Phobius"/>
    </source>
</evidence>
<sequence length="282" mass="32151">MDLGATPADRRLLRKWLQSQEVVNYLDSAYNGNQDARIRLQCCYDRFAKRFYAPNDTPGPPRESGAWNSFVRSFFEVWKRILFIFLLVAFRICSSLLRKPAIDLYHKHNGWTAYFLVSEGLGWLGLVYQLTIIFFPRCSYDWIKVPMYLFAIIALVSECVAFGYLGSVEPNRGYHQASLVSKCISEGGIHILNMWLLVHGMLKTPDIAGPGVSLAQWRQVPSDYRNWAHDALQERLIGYLETKAQYRDRPSRISSPIAARAALFNRTTSQPVSRTGTPGSMA</sequence>
<dbReference type="Proteomes" id="UP000243519">
    <property type="component" value="Unassembled WGS sequence"/>
</dbReference>
<dbReference type="AlphaFoldDB" id="A0A178FIS3"/>
<gene>
    <name evidence="2" type="ORF">A7D00_3217</name>
</gene>
<accession>A0A178FIS3</accession>
<evidence type="ECO:0000313" key="3">
    <source>
        <dbReference type="Proteomes" id="UP000243519"/>
    </source>
</evidence>